<evidence type="ECO:0000256" key="1">
    <source>
        <dbReference type="SAM" id="Coils"/>
    </source>
</evidence>
<comment type="caution">
    <text evidence="4">The sequence shown here is derived from an EMBL/GenBank/DDBJ whole genome shotgun (WGS) entry which is preliminary data.</text>
</comment>
<dbReference type="OrthoDB" id="289424at2759"/>
<dbReference type="EMBL" id="LDAU01000144">
    <property type="protein sequence ID" value="KRX03082.1"/>
    <property type="molecule type" value="Genomic_DNA"/>
</dbReference>
<dbReference type="PROSITE" id="PS00889">
    <property type="entry name" value="CNMP_BINDING_2"/>
    <property type="match status" value="1"/>
</dbReference>
<dbReference type="InterPro" id="IPR014710">
    <property type="entry name" value="RmlC-like_jellyroll"/>
</dbReference>
<feature type="compositionally biased region" description="Low complexity" evidence="2">
    <location>
        <begin position="215"/>
        <end position="235"/>
    </location>
</feature>
<protein>
    <submittedName>
        <fullName evidence="4">Cyclic nucleotide-binding protein</fullName>
    </submittedName>
</protein>
<dbReference type="PANTHER" id="PTHR23011">
    <property type="entry name" value="CYCLIC NUCLEOTIDE-BINDING DOMAIN CONTAINING PROTEIN"/>
    <property type="match status" value="1"/>
</dbReference>
<proteinExistence type="predicted"/>
<sequence>MEKSNQINENKLFQGTQNNKQKIESEINSRVNSEQIQNIQKLQIDEKYTKNKKNQIEIGKTSQQELKLITQLGNNSTKITSKNQENNQINIDKVINGYNKNTIQNKLKKEKQILNSEYIDDKVDKINKIEVQKNKSRSSLSSSSFISQNSSQNAKNRVKDLENIIKQEENFQQKPIFLQKNQIEENQISQLKNLAQDLASTVDFQQQQDEGRSDQNQNQNNNNYQNKYKNNNQNQGLDFAEYNNNQQQQEEENKNQVIKPYAIRQQEEIERSEYKRAKSVFKKRNSIQKKLDVGRLEKVLVRFGGLKEGQKLPKMQGINQFLEHVYKEQLEQEEVDLKLKQNQDQKRILHQIEKSLSFAVYQKYQALFNQGEYGFEYFIVLKGKVWCLIKQLPLNEREQEEDSDKDNTPNSNQSHYQQNFTSVSGIKLSNEEKIFLQNKYPNFRLMATFSAGQAFGEIALVNKDKRTATMVCQEESEFMVMSKDGFENVMKTAFEENDRANKLYLIRSGEVEISEVGELDILDEEQELLLNTQKDLNQLNQALKLQMQKKMKKRIKLYRLGPNSFFGDLEMCQIQRYRKTMAQASSNIELYSISRFMLFNFLKMNGKFEKFVQNCKYSNQLHMERLNQIKLDKETEIKLIPKNKNGEDQRGSQDPMDVLVELVNRIRFFPLKRHFKALIQIKIQ</sequence>
<feature type="coiled-coil region" evidence="1">
    <location>
        <begin position="522"/>
        <end position="553"/>
    </location>
</feature>
<feature type="domain" description="Cyclic nucleotide-binding" evidence="3">
    <location>
        <begin position="349"/>
        <end position="507"/>
    </location>
</feature>
<feature type="compositionally biased region" description="Low complexity" evidence="2">
    <location>
        <begin position="137"/>
        <end position="151"/>
    </location>
</feature>
<dbReference type="PROSITE" id="PS50042">
    <property type="entry name" value="CNMP_BINDING_3"/>
    <property type="match status" value="1"/>
</dbReference>
<dbReference type="AlphaFoldDB" id="A0A0V0QLM9"/>
<keyword evidence="5" id="KW-1185">Reference proteome</keyword>
<dbReference type="InterPro" id="IPR000595">
    <property type="entry name" value="cNMP-bd_dom"/>
</dbReference>
<feature type="region of interest" description="Disordered" evidence="2">
    <location>
        <begin position="1"/>
        <end position="21"/>
    </location>
</feature>
<feature type="region of interest" description="Disordered" evidence="2">
    <location>
        <begin position="133"/>
        <end position="157"/>
    </location>
</feature>
<feature type="region of interest" description="Disordered" evidence="2">
    <location>
        <begin position="397"/>
        <end position="416"/>
    </location>
</feature>
<evidence type="ECO:0000256" key="2">
    <source>
        <dbReference type="SAM" id="MobiDB-lite"/>
    </source>
</evidence>
<gene>
    <name evidence="4" type="ORF">PPERSA_10163</name>
</gene>
<dbReference type="InterPro" id="IPR018488">
    <property type="entry name" value="cNMP-bd_CS"/>
</dbReference>
<keyword evidence="1" id="KW-0175">Coiled coil</keyword>
<feature type="region of interest" description="Disordered" evidence="2">
    <location>
        <begin position="204"/>
        <end position="237"/>
    </location>
</feature>
<dbReference type="InterPro" id="IPR018490">
    <property type="entry name" value="cNMP-bd_dom_sf"/>
</dbReference>
<organism evidence="4 5">
    <name type="scientific">Pseudocohnilembus persalinus</name>
    <name type="common">Ciliate</name>
    <dbReference type="NCBI Taxonomy" id="266149"/>
    <lineage>
        <taxon>Eukaryota</taxon>
        <taxon>Sar</taxon>
        <taxon>Alveolata</taxon>
        <taxon>Ciliophora</taxon>
        <taxon>Intramacronucleata</taxon>
        <taxon>Oligohymenophorea</taxon>
        <taxon>Scuticociliatia</taxon>
        <taxon>Philasterida</taxon>
        <taxon>Pseudocohnilembidae</taxon>
        <taxon>Pseudocohnilembus</taxon>
    </lineage>
</organism>
<dbReference type="PANTHER" id="PTHR23011:SF28">
    <property type="entry name" value="CYCLIC NUCLEOTIDE-BINDING DOMAIN CONTAINING PROTEIN"/>
    <property type="match status" value="1"/>
</dbReference>
<dbReference type="CDD" id="cd00038">
    <property type="entry name" value="CAP_ED"/>
    <property type="match status" value="1"/>
</dbReference>
<feature type="compositionally biased region" description="Polar residues" evidence="2">
    <location>
        <begin position="1"/>
        <end position="20"/>
    </location>
</feature>
<name>A0A0V0QLM9_PSEPJ</name>
<reference evidence="4 5" key="1">
    <citation type="journal article" date="2015" name="Sci. Rep.">
        <title>Genome of the facultative scuticociliatosis pathogen Pseudocohnilembus persalinus provides insight into its virulence through horizontal gene transfer.</title>
        <authorList>
            <person name="Xiong J."/>
            <person name="Wang G."/>
            <person name="Cheng J."/>
            <person name="Tian M."/>
            <person name="Pan X."/>
            <person name="Warren A."/>
            <person name="Jiang C."/>
            <person name="Yuan D."/>
            <person name="Miao W."/>
        </authorList>
    </citation>
    <scope>NUCLEOTIDE SEQUENCE [LARGE SCALE GENOMIC DNA]</scope>
    <source>
        <strain evidence="4">36N120E</strain>
    </source>
</reference>
<dbReference type="Pfam" id="PF00027">
    <property type="entry name" value="cNMP_binding"/>
    <property type="match status" value="1"/>
</dbReference>
<dbReference type="Proteomes" id="UP000054937">
    <property type="component" value="Unassembled WGS sequence"/>
</dbReference>
<evidence type="ECO:0000259" key="3">
    <source>
        <dbReference type="PROSITE" id="PS50042"/>
    </source>
</evidence>
<dbReference type="SUPFAM" id="SSF51206">
    <property type="entry name" value="cAMP-binding domain-like"/>
    <property type="match status" value="2"/>
</dbReference>
<dbReference type="Gene3D" id="2.60.120.10">
    <property type="entry name" value="Jelly Rolls"/>
    <property type="match status" value="2"/>
</dbReference>
<evidence type="ECO:0000313" key="4">
    <source>
        <dbReference type="EMBL" id="KRX03082.1"/>
    </source>
</evidence>
<dbReference type="InParanoid" id="A0A0V0QLM9"/>
<accession>A0A0V0QLM9</accession>
<evidence type="ECO:0000313" key="5">
    <source>
        <dbReference type="Proteomes" id="UP000054937"/>
    </source>
</evidence>